<evidence type="ECO:0000256" key="9">
    <source>
        <dbReference type="HAMAP-Rule" id="MF_00406"/>
    </source>
</evidence>
<feature type="active site" evidence="9">
    <location>
        <position position="63"/>
    </location>
</feature>
<comment type="similarity">
    <text evidence="2 9">Belongs to the thioester dehydratase family. FabZ subfamily.</text>
</comment>
<dbReference type="GO" id="GO:0006633">
    <property type="term" value="P:fatty acid biosynthetic process"/>
    <property type="evidence" value="ECO:0007669"/>
    <property type="project" value="UniProtKB-UniRule"/>
</dbReference>
<proteinExistence type="inferred from homology"/>
<accession>A0A2W5KPN0</accession>
<evidence type="ECO:0000256" key="7">
    <source>
        <dbReference type="ARBA" id="ARBA00023239"/>
    </source>
</evidence>
<evidence type="ECO:0000313" key="11">
    <source>
        <dbReference type="Proteomes" id="UP000249577"/>
    </source>
</evidence>
<keyword evidence="5 9" id="KW-0441">Lipid A biosynthesis</keyword>
<name>A0A2W5KPN0_ANCNO</name>
<dbReference type="FunFam" id="3.10.129.10:FF:000001">
    <property type="entry name" value="3-hydroxyacyl-[acyl-carrier-protein] dehydratase FabZ"/>
    <property type="match status" value="1"/>
</dbReference>
<sequence>MTEVSDATAAPTELGSADIMAIMSYLPHRYPFLLVDKIVGMRRDEFGIGIKNVTVNEPQFQGHFPGQPVMPGVLLIEGMAQTAGAMCVASRVAGTPRIVYFMTIDKVKFRKPVVPGDVVEYHMTRIKRRGLMWWYRGEAKVAGIRVAEAEVSAMLVID</sequence>
<keyword evidence="4 9" id="KW-0444">Lipid biosynthesis</keyword>
<reference evidence="10 11" key="1">
    <citation type="submission" date="2017-08" db="EMBL/GenBank/DDBJ databases">
        <title>Infants hospitalized years apart are colonized by the same room-sourced microbial strains.</title>
        <authorList>
            <person name="Brooks B."/>
            <person name="Olm M.R."/>
            <person name="Firek B.A."/>
            <person name="Baker R."/>
            <person name="Thomas B.C."/>
            <person name="Morowitz M.J."/>
            <person name="Banfield J.F."/>
        </authorList>
    </citation>
    <scope>NUCLEOTIDE SEQUENCE [LARGE SCALE GENOMIC DNA]</scope>
    <source>
        <strain evidence="10">S2_005_003_R2_43</strain>
    </source>
</reference>
<dbReference type="InterPro" id="IPR029069">
    <property type="entry name" value="HotDog_dom_sf"/>
</dbReference>
<comment type="caution">
    <text evidence="10">The sequence shown here is derived from an EMBL/GenBank/DDBJ whole genome shotgun (WGS) entry which is preliminary data.</text>
</comment>
<protein>
    <recommendedName>
        <fullName evidence="9">3-hydroxyacyl-[acyl-carrier-protein] dehydratase FabZ</fullName>
        <ecNumber evidence="9">4.2.1.59</ecNumber>
    </recommendedName>
    <alternativeName>
        <fullName evidence="9">(3R)-hydroxymyristoyl-[acyl-carrier-protein] dehydratase</fullName>
        <shortName evidence="9">(3R)-hydroxymyristoyl-ACP dehydrase</shortName>
    </alternativeName>
    <alternativeName>
        <fullName evidence="9">Beta-hydroxyacyl-ACP dehydratase</fullName>
    </alternativeName>
</protein>
<dbReference type="Gene3D" id="3.10.129.10">
    <property type="entry name" value="Hotdog Thioesterase"/>
    <property type="match status" value="1"/>
</dbReference>
<evidence type="ECO:0000256" key="2">
    <source>
        <dbReference type="ARBA" id="ARBA00009174"/>
    </source>
</evidence>
<dbReference type="EMBL" id="QFPN01000002">
    <property type="protein sequence ID" value="PZQ17814.1"/>
    <property type="molecule type" value="Genomic_DNA"/>
</dbReference>
<evidence type="ECO:0000313" key="10">
    <source>
        <dbReference type="EMBL" id="PZQ17814.1"/>
    </source>
</evidence>
<dbReference type="GO" id="GO:0019171">
    <property type="term" value="F:(3R)-hydroxyacyl-[acyl-carrier-protein] dehydratase activity"/>
    <property type="evidence" value="ECO:0007669"/>
    <property type="project" value="UniProtKB-EC"/>
</dbReference>
<dbReference type="InterPro" id="IPR010084">
    <property type="entry name" value="FabZ"/>
</dbReference>
<dbReference type="Pfam" id="PF07977">
    <property type="entry name" value="FabA"/>
    <property type="match status" value="1"/>
</dbReference>
<dbReference type="CDD" id="cd01288">
    <property type="entry name" value="FabZ"/>
    <property type="match status" value="1"/>
</dbReference>
<evidence type="ECO:0000256" key="1">
    <source>
        <dbReference type="ARBA" id="ARBA00004496"/>
    </source>
</evidence>
<organism evidence="10 11">
    <name type="scientific">Ancylobacter novellus</name>
    <name type="common">Thiobacillus novellus</name>
    <dbReference type="NCBI Taxonomy" id="921"/>
    <lineage>
        <taxon>Bacteria</taxon>
        <taxon>Pseudomonadati</taxon>
        <taxon>Pseudomonadota</taxon>
        <taxon>Alphaproteobacteria</taxon>
        <taxon>Hyphomicrobiales</taxon>
        <taxon>Xanthobacteraceae</taxon>
        <taxon>Ancylobacter</taxon>
    </lineage>
</organism>
<dbReference type="HAMAP" id="MF_00406">
    <property type="entry name" value="FabZ"/>
    <property type="match status" value="1"/>
</dbReference>
<comment type="catalytic activity">
    <reaction evidence="9">
        <text>a (3R)-hydroxyacyl-[ACP] = a (2E)-enoyl-[ACP] + H2O</text>
        <dbReference type="Rhea" id="RHEA:13097"/>
        <dbReference type="Rhea" id="RHEA-COMP:9925"/>
        <dbReference type="Rhea" id="RHEA-COMP:9945"/>
        <dbReference type="ChEBI" id="CHEBI:15377"/>
        <dbReference type="ChEBI" id="CHEBI:78784"/>
        <dbReference type="ChEBI" id="CHEBI:78827"/>
        <dbReference type="EC" id="4.2.1.59"/>
    </reaction>
</comment>
<dbReference type="EC" id="4.2.1.59" evidence="9"/>
<evidence type="ECO:0000256" key="6">
    <source>
        <dbReference type="ARBA" id="ARBA00023098"/>
    </source>
</evidence>
<comment type="subcellular location">
    <subcellularLocation>
        <location evidence="1 9">Cytoplasm</location>
    </subcellularLocation>
</comment>
<dbReference type="PANTHER" id="PTHR30272">
    <property type="entry name" value="3-HYDROXYACYL-[ACYL-CARRIER-PROTEIN] DEHYDRATASE"/>
    <property type="match status" value="1"/>
</dbReference>
<dbReference type="SUPFAM" id="SSF54637">
    <property type="entry name" value="Thioesterase/thiol ester dehydrase-isomerase"/>
    <property type="match status" value="1"/>
</dbReference>
<keyword evidence="7 9" id="KW-0456">Lyase</keyword>
<dbReference type="GO" id="GO:0009245">
    <property type="term" value="P:lipid A biosynthetic process"/>
    <property type="evidence" value="ECO:0007669"/>
    <property type="project" value="UniProtKB-UniRule"/>
</dbReference>
<evidence type="ECO:0000256" key="3">
    <source>
        <dbReference type="ARBA" id="ARBA00022490"/>
    </source>
</evidence>
<comment type="function">
    <text evidence="8 9">Involved in unsaturated fatty acids biosynthesis. Catalyzes the dehydration of short chain beta-hydroxyacyl-ACPs and long chain saturated and unsaturated beta-hydroxyacyl-ACPs.</text>
</comment>
<keyword evidence="6 9" id="KW-0443">Lipid metabolism</keyword>
<evidence type="ECO:0000256" key="8">
    <source>
        <dbReference type="ARBA" id="ARBA00025049"/>
    </source>
</evidence>
<dbReference type="AlphaFoldDB" id="A0A2W5KPN0"/>
<gene>
    <name evidence="9 10" type="primary">fabZ</name>
    <name evidence="10" type="ORF">DI565_03490</name>
</gene>
<dbReference type="NCBIfam" id="TIGR01750">
    <property type="entry name" value="fabZ"/>
    <property type="match status" value="1"/>
</dbReference>
<dbReference type="GO" id="GO:0016020">
    <property type="term" value="C:membrane"/>
    <property type="evidence" value="ECO:0007669"/>
    <property type="project" value="GOC"/>
</dbReference>
<dbReference type="InterPro" id="IPR013114">
    <property type="entry name" value="FabA_FabZ"/>
</dbReference>
<dbReference type="Proteomes" id="UP000249577">
    <property type="component" value="Unassembled WGS sequence"/>
</dbReference>
<dbReference type="NCBIfam" id="NF000582">
    <property type="entry name" value="PRK00006.1"/>
    <property type="match status" value="1"/>
</dbReference>
<keyword evidence="3 9" id="KW-0963">Cytoplasm</keyword>
<evidence type="ECO:0000256" key="4">
    <source>
        <dbReference type="ARBA" id="ARBA00022516"/>
    </source>
</evidence>
<evidence type="ECO:0000256" key="5">
    <source>
        <dbReference type="ARBA" id="ARBA00022556"/>
    </source>
</evidence>
<dbReference type="GO" id="GO:0005737">
    <property type="term" value="C:cytoplasm"/>
    <property type="evidence" value="ECO:0007669"/>
    <property type="project" value="UniProtKB-SubCell"/>
</dbReference>
<dbReference type="PANTHER" id="PTHR30272:SF1">
    <property type="entry name" value="3-HYDROXYACYL-[ACYL-CARRIER-PROTEIN] DEHYDRATASE"/>
    <property type="match status" value="1"/>
</dbReference>